<dbReference type="Proteomes" id="UP001341281">
    <property type="component" value="Chromosome 10"/>
</dbReference>
<name>A0AAQ3UPH5_PASNO</name>
<evidence type="ECO:0000313" key="2">
    <source>
        <dbReference type="Proteomes" id="UP001341281"/>
    </source>
</evidence>
<protein>
    <submittedName>
        <fullName evidence="1">Uncharacterized protein</fullName>
    </submittedName>
</protein>
<dbReference type="EMBL" id="CP144754">
    <property type="protein sequence ID" value="WVZ96074.1"/>
    <property type="molecule type" value="Genomic_DNA"/>
</dbReference>
<evidence type="ECO:0000313" key="1">
    <source>
        <dbReference type="EMBL" id="WVZ96074.1"/>
    </source>
</evidence>
<organism evidence="1 2">
    <name type="scientific">Paspalum notatum var. saurae</name>
    <dbReference type="NCBI Taxonomy" id="547442"/>
    <lineage>
        <taxon>Eukaryota</taxon>
        <taxon>Viridiplantae</taxon>
        <taxon>Streptophyta</taxon>
        <taxon>Embryophyta</taxon>
        <taxon>Tracheophyta</taxon>
        <taxon>Spermatophyta</taxon>
        <taxon>Magnoliopsida</taxon>
        <taxon>Liliopsida</taxon>
        <taxon>Poales</taxon>
        <taxon>Poaceae</taxon>
        <taxon>PACMAD clade</taxon>
        <taxon>Panicoideae</taxon>
        <taxon>Andropogonodae</taxon>
        <taxon>Paspaleae</taxon>
        <taxon>Paspalinae</taxon>
        <taxon>Paspalum</taxon>
    </lineage>
</organism>
<reference evidence="1 2" key="1">
    <citation type="submission" date="2024-02" db="EMBL/GenBank/DDBJ databases">
        <title>High-quality chromosome-scale genome assembly of Pensacola bahiagrass (Paspalum notatum Flugge var. saurae).</title>
        <authorList>
            <person name="Vega J.M."/>
            <person name="Podio M."/>
            <person name="Orjuela J."/>
            <person name="Siena L.A."/>
            <person name="Pessino S.C."/>
            <person name="Combes M.C."/>
            <person name="Mariac C."/>
            <person name="Albertini E."/>
            <person name="Pupilli F."/>
            <person name="Ortiz J.P.A."/>
            <person name="Leblanc O."/>
        </authorList>
    </citation>
    <scope>NUCLEOTIDE SEQUENCE [LARGE SCALE GENOMIC DNA]</scope>
    <source>
        <strain evidence="1">R1</strain>
        <tissue evidence="1">Leaf</tissue>
    </source>
</reference>
<gene>
    <name evidence="1" type="ORF">U9M48_041757</name>
</gene>
<accession>A0AAQ3UPH5</accession>
<keyword evidence="2" id="KW-1185">Reference proteome</keyword>
<dbReference type="AlphaFoldDB" id="A0AAQ3UPH5"/>
<sequence>MKLKENPIVIQTMWTEIKNLDTVAKDSRVNSAYEILCLTQGLVQAAKSFTHCAMFRHHSTRARSGIEVVRKANFSPGRSEGPFFRCDLQRNELYFKVVGMVDDVTKLVDVDLEAEKEMRGDDGI</sequence>
<proteinExistence type="predicted"/>